<dbReference type="InterPro" id="IPR008869">
    <property type="entry name" value="MlaC/ttg2D"/>
</dbReference>
<comment type="caution">
    <text evidence="2">The sequence shown here is derived from an EMBL/GenBank/DDBJ whole genome shotgun (WGS) entry which is preliminary data.</text>
</comment>
<keyword evidence="1" id="KW-0732">Signal</keyword>
<feature type="signal peptide" evidence="1">
    <location>
        <begin position="1"/>
        <end position="19"/>
    </location>
</feature>
<dbReference type="PANTHER" id="PTHR36573:SF1">
    <property type="entry name" value="INTERMEMBRANE PHOSPHOLIPID TRANSPORT SYSTEM BINDING PROTEIN MLAC"/>
    <property type="match status" value="1"/>
</dbReference>
<reference evidence="2 3" key="1">
    <citation type="submission" date="2018-10" db="EMBL/GenBank/DDBJ databases">
        <title>Genomic Encyclopedia of Type Strains, Phase IV (KMG-IV): sequencing the most valuable type-strain genomes for metagenomic binning, comparative biology and taxonomic classification.</title>
        <authorList>
            <person name="Goeker M."/>
        </authorList>
    </citation>
    <scope>NUCLEOTIDE SEQUENCE [LARGE SCALE GENOMIC DNA]</scope>
    <source>
        <strain evidence="2 3">DSM 23841</strain>
    </source>
</reference>
<dbReference type="Gene3D" id="1.10.10.640">
    <property type="entry name" value="phospholipid-binding protein"/>
    <property type="match status" value="1"/>
</dbReference>
<dbReference type="Gene3D" id="3.10.450.50">
    <property type="match status" value="1"/>
</dbReference>
<name>A0A495VLT9_9RHOO</name>
<dbReference type="PIRSF" id="PIRSF004649">
    <property type="entry name" value="MlaC"/>
    <property type="match status" value="1"/>
</dbReference>
<dbReference type="AlphaFoldDB" id="A0A495VLT9"/>
<protein>
    <submittedName>
        <fullName evidence="2">Phospholipid transport system substrate-binding protein</fullName>
    </submittedName>
</protein>
<dbReference type="OrthoDB" id="9798905at2"/>
<dbReference type="EMBL" id="RBXP01000018">
    <property type="protein sequence ID" value="RKT50314.1"/>
    <property type="molecule type" value="Genomic_DNA"/>
</dbReference>
<dbReference type="Pfam" id="PF05494">
    <property type="entry name" value="MlaC"/>
    <property type="match status" value="1"/>
</dbReference>
<organism evidence="2 3">
    <name type="scientific">Azonexus fungiphilus</name>
    <dbReference type="NCBI Taxonomy" id="146940"/>
    <lineage>
        <taxon>Bacteria</taxon>
        <taxon>Pseudomonadati</taxon>
        <taxon>Pseudomonadota</taxon>
        <taxon>Betaproteobacteria</taxon>
        <taxon>Rhodocyclales</taxon>
        <taxon>Azonexaceae</taxon>
        <taxon>Azonexus</taxon>
    </lineage>
</organism>
<feature type="chain" id="PRO_5019750804" evidence="1">
    <location>
        <begin position="20"/>
        <end position="208"/>
    </location>
</feature>
<accession>A0A495VLT9</accession>
<gene>
    <name evidence="2" type="ORF">DFR40_2869</name>
</gene>
<sequence>MKRLFAFVSFCLLSCAAFASEAPDALVKRVSDEVLEIVRADKDIRNGDMQKIVALVDAKVLPHFNFQRMTSLAVGRDWRSATPAQKSRLAEEFKMLLVRTYSNALTGYSNQRIVFKPFRMKDGESEVLVRSEVVQPGAQPVQIDYWLELADGKWKVYDVVVAGISLVTNYREQFAREVRDGGIDGLIASLATKNKSLEAAAAAKTARK</sequence>
<evidence type="ECO:0000256" key="1">
    <source>
        <dbReference type="SAM" id="SignalP"/>
    </source>
</evidence>
<dbReference type="RefSeq" id="WP_121459151.1">
    <property type="nucleotide sequence ID" value="NZ_JAANMQ010000004.1"/>
</dbReference>
<proteinExistence type="predicted"/>
<dbReference type="Proteomes" id="UP000270626">
    <property type="component" value="Unassembled WGS sequence"/>
</dbReference>
<evidence type="ECO:0000313" key="3">
    <source>
        <dbReference type="Proteomes" id="UP000270626"/>
    </source>
</evidence>
<dbReference type="PANTHER" id="PTHR36573">
    <property type="entry name" value="INTERMEMBRANE PHOSPHOLIPID TRANSPORT SYSTEM BINDING PROTEIN MLAC"/>
    <property type="match status" value="1"/>
</dbReference>
<keyword evidence="3" id="KW-1185">Reference proteome</keyword>
<evidence type="ECO:0000313" key="2">
    <source>
        <dbReference type="EMBL" id="RKT50314.1"/>
    </source>
</evidence>